<reference evidence="1" key="1">
    <citation type="submission" date="2022-06" db="EMBL/GenBank/DDBJ databases">
        <title>The First Complete Genome of the Simian Malaria Parasite Plasmodium brasilianum.</title>
        <authorList>
            <person name="Bajic M."/>
            <person name="Ravishankar S."/>
        </authorList>
    </citation>
    <scope>NUCLEOTIDE SEQUENCE</scope>
    <source>
        <strain evidence="1">Bolivian I</strain>
    </source>
</reference>
<gene>
    <name evidence="1" type="ORF">MKS88_002499</name>
</gene>
<protein>
    <submittedName>
        <fullName evidence="1">Uncharacterized protein</fullName>
    </submittedName>
</protein>
<dbReference type="Proteomes" id="UP001056978">
    <property type="component" value="Chromosome 8"/>
</dbReference>
<comment type="caution">
    <text evidence="1">The sequence shown here is derived from an EMBL/GenBank/DDBJ whole genome shotgun (WGS) entry which is preliminary data.</text>
</comment>
<accession>A0ACB9YAU0</accession>
<evidence type="ECO:0000313" key="1">
    <source>
        <dbReference type="EMBL" id="KAI4838987.1"/>
    </source>
</evidence>
<keyword evidence="2" id="KW-1185">Reference proteome</keyword>
<sequence length="1543" mass="184377">MSRVESLSDQQLNWYVGSYAYTRRKVHTLVARTKDNKLKKIRTYINNYEENVSEIKRKKEYLNLLRNIYHTIPSRLNEKDVWDEFVNKLKAENCYFKLKQIVQKGTMHCQSLYCRQIIFLYYIGFDDEMSFLLNKMNYKLSRCEENNFIECDKYINEDINDVIKMLYVLYYFQRKDKNYKDMMLLFDKYIYHSKNNFINNLKYLFYFHLFYFNMNYSLVKIERSIYFHRHLLVTEQLMLLIRYVNIYLKYLYLQNAIKHRNDLSYESEAHKDENKLTHTSNLFWKDFVHTESEDVLLRGSNIGSSGIRSGVRSEISSGVRSEIGSEISSGVCSGIRSGVRSEIRSGVRSGVRSGRNSERSGGSRAQREIGTFINNLFRINKNEKKYFIFNSFDDIEIRDQIQKKGRYLDYLNGINKAGNRISSRGGNIDAPPQLLGDSYRSGKDLLEEERNKMDVSENLVVCSLSYDGNIPHKVNFLSDVPDVDKKGEDGSTHHTASNKTGIHKNDLQLNEINDGVNNDVYNVREEEVCRKNRTAWRREEITVSERELKLYKSIYNLCVKEVFKNILLNKERISVDIIWNNFISNLFKDEYIYLLMNEMKNGLNILNEEKFLIYLKQVRLLKLHENSLFIMMANAFFKNYYIEKKYITNLPLADKMTYYTDIFCYNCLLQKYVLYIYKFNFNKFNIKILKKILCKLFYVLKENRSLINGYDKFIKSIIMKIIMNGSLSDNVVVLYILRQYNFYKICMNRQAQSERETLSARHHYDEPVDTNDSINSEQRKEDYGIVYSEIKNKVVRFLSSNGDNCLVGKEAAVEGGGAGISKQNEQRFFKHVDSHVNMFHLSSPLLGHLTKDYLKIYEYMCYRTIIEKRKIHKITYDKYFDINIILMINKQVVKLFCIFINKFFDSVVKGDKDMHIYECINDFFIDNPVYYSSSEKKHMYRGDNSFKGNQPIDDNMKNVDADHTHVKDVSMRGVNTDETEPMERNHMTEKNKNNFHFNFFGLKRYMPLSTISSYIKDNKFEYNTVQNFVDLLLMIIIDNFIYFEINNFFFLRFFFLLFEKDFLLPMNIYHYFFFFYILKNMNYSQISQRERREYTFSEEYFNKNKKKVVNLCSWKIKSIIRGYICENMNDCAISMTDCTFDESDAVKELDRYEESNRRDHPDQPHQPDHPDHVYNIRGGKNVFDLDCLINLIVCHLSNEDIADIFQSCFLFSLNLYLKSKGNNVVIKYWKDMIIKSAHCDNSLNVINCNNFQKIRSLFRFNEKRKERHNNTDSIIRKYEFFYVNIIDEKLVHNDNFDDERDYECYIHFLAERERYEAEDILNVCKMGEKFDNRGNIEIIINNIKSTLNRYSNFEFFVSYLFLLILYDKKNYINDICIIFSEINKYILLMNKNINSFWHILLAQLIYLMKIKKFFSFDLLFWKYKNVADFYNDLINTVKKNGYRQMTNTTTVKENNTFKYSILHFLKKKETSFLTDVHLKDSPFIFDIYVPSANLLFINQNKYLFCDIFVQQLQENIFDHMNSHIFEMHEKNYNSFTQIVMGKV</sequence>
<proteinExistence type="predicted"/>
<name>A0ACB9YAU0_PLABR</name>
<dbReference type="EMBL" id="CM043776">
    <property type="protein sequence ID" value="KAI4838987.1"/>
    <property type="molecule type" value="Genomic_DNA"/>
</dbReference>
<organism evidence="1 2">
    <name type="scientific">Plasmodium brasilianum</name>
    <dbReference type="NCBI Taxonomy" id="5824"/>
    <lineage>
        <taxon>Eukaryota</taxon>
        <taxon>Sar</taxon>
        <taxon>Alveolata</taxon>
        <taxon>Apicomplexa</taxon>
        <taxon>Aconoidasida</taxon>
        <taxon>Haemosporida</taxon>
        <taxon>Plasmodiidae</taxon>
        <taxon>Plasmodium</taxon>
        <taxon>Plasmodium (Plasmodium)</taxon>
    </lineage>
</organism>
<evidence type="ECO:0000313" key="2">
    <source>
        <dbReference type="Proteomes" id="UP001056978"/>
    </source>
</evidence>